<dbReference type="EMBL" id="SORO01000003">
    <property type="protein sequence ID" value="TDY67718.1"/>
    <property type="molecule type" value="Genomic_DNA"/>
</dbReference>
<evidence type="ECO:0000313" key="2">
    <source>
        <dbReference type="Proteomes" id="UP000294684"/>
    </source>
</evidence>
<keyword evidence="2" id="KW-1185">Reference proteome</keyword>
<comment type="caution">
    <text evidence="1">The sequence shown here is derived from an EMBL/GenBank/DDBJ whole genome shotgun (WGS) entry which is preliminary data.</text>
</comment>
<dbReference type="OrthoDB" id="1447122at2"/>
<accession>A0A4R8MRD1</accession>
<dbReference type="AlphaFoldDB" id="A0A4R8MRD1"/>
<dbReference type="InterPro" id="IPR012933">
    <property type="entry name" value="HicA_mRNA_interferase"/>
</dbReference>
<name>A0A4R8MRD1_LEPME</name>
<dbReference type="GeneID" id="79828537"/>
<dbReference type="Pfam" id="PF07927">
    <property type="entry name" value="HicA_toxin"/>
    <property type="match status" value="1"/>
</dbReference>
<reference evidence="1 2" key="1">
    <citation type="submission" date="2019-03" db="EMBL/GenBank/DDBJ databases">
        <title>Genomic Encyclopedia of Archaeal and Bacterial Type Strains, Phase II (KMG-II): from individual species to whole genera.</title>
        <authorList>
            <person name="Goeker M."/>
        </authorList>
    </citation>
    <scope>NUCLEOTIDE SEQUENCE [LARGE SCALE GENOMIC DNA]</scope>
    <source>
        <strain evidence="1 2">DSM 21537</strain>
    </source>
</reference>
<organism evidence="1 2">
    <name type="scientific">Leptospira meyeri</name>
    <dbReference type="NCBI Taxonomy" id="29508"/>
    <lineage>
        <taxon>Bacteria</taxon>
        <taxon>Pseudomonadati</taxon>
        <taxon>Spirochaetota</taxon>
        <taxon>Spirochaetia</taxon>
        <taxon>Leptospirales</taxon>
        <taxon>Leptospiraceae</taxon>
        <taxon>Leptospira</taxon>
    </lineage>
</organism>
<protein>
    <submittedName>
        <fullName evidence="1">HicA-like toxin of HicAB toxin-antitoxin system</fullName>
    </submittedName>
</protein>
<dbReference type="Proteomes" id="UP000294684">
    <property type="component" value="Unassembled WGS sequence"/>
</dbReference>
<dbReference type="RefSeq" id="WP_040917029.1">
    <property type="nucleotide sequence ID" value="NZ_SORO01000003.1"/>
</dbReference>
<gene>
    <name evidence="1" type="ORF">CLV96_3268</name>
</gene>
<proteinExistence type="predicted"/>
<sequence>MSKIHKLIARFKAKPKDFTYDELRKLLGALDYLEDNSGKSSGSRVAWVHSKTKHIIRLHKPHPQNILKAYQVSQIFDELIAEGYIQ</sequence>
<dbReference type="GO" id="GO:0003729">
    <property type="term" value="F:mRNA binding"/>
    <property type="evidence" value="ECO:0007669"/>
    <property type="project" value="InterPro"/>
</dbReference>
<evidence type="ECO:0000313" key="1">
    <source>
        <dbReference type="EMBL" id="TDY67718.1"/>
    </source>
</evidence>